<dbReference type="GO" id="GO:0003700">
    <property type="term" value="F:DNA-binding transcription factor activity"/>
    <property type="evidence" value="ECO:0007669"/>
    <property type="project" value="InterPro"/>
</dbReference>
<keyword evidence="2" id="KW-0004">4Fe-4S</keyword>
<dbReference type="PROSITE" id="PS51918">
    <property type="entry name" value="RADICAL_SAM"/>
    <property type="match status" value="1"/>
</dbReference>
<keyword evidence="10" id="KW-1185">Reference proteome</keyword>
<dbReference type="InterPro" id="IPR036388">
    <property type="entry name" value="WH-like_DNA-bd_sf"/>
</dbReference>
<dbReference type="InterPro" id="IPR000835">
    <property type="entry name" value="HTH_MarR-typ"/>
</dbReference>
<dbReference type="SMART" id="SM00347">
    <property type="entry name" value="HTH_MARR"/>
    <property type="match status" value="1"/>
</dbReference>
<dbReference type="AlphaFoldDB" id="D2MLR8"/>
<comment type="cofactor">
    <cofactor evidence="1">
        <name>[4Fe-4S] cluster</name>
        <dbReference type="ChEBI" id="CHEBI:49883"/>
    </cofactor>
</comment>
<proteinExistence type="predicted"/>
<evidence type="ECO:0000313" key="9">
    <source>
        <dbReference type="EMBL" id="EFC06477.1"/>
    </source>
</evidence>
<keyword evidence="9" id="KW-0560">Oxidoreductase</keyword>
<dbReference type="CDD" id="cd01335">
    <property type="entry name" value="Radical_SAM"/>
    <property type="match status" value="1"/>
</dbReference>
<evidence type="ECO:0000256" key="1">
    <source>
        <dbReference type="ARBA" id="ARBA00001966"/>
    </source>
</evidence>
<keyword evidence="3" id="KW-0949">S-adenosyl-L-methionine</keyword>
<dbReference type="InterPro" id="IPR007197">
    <property type="entry name" value="rSAM"/>
</dbReference>
<dbReference type="PANTHER" id="PTHR30352:SF13">
    <property type="entry name" value="GLYCYL-RADICAL ENZYME ACTIVATING ENZYME YJJW-RELATED"/>
    <property type="match status" value="1"/>
</dbReference>
<organism evidence="9 10">
    <name type="scientific">Bulleidia extructa W1219</name>
    <dbReference type="NCBI Taxonomy" id="679192"/>
    <lineage>
        <taxon>Bacteria</taxon>
        <taxon>Bacillati</taxon>
        <taxon>Bacillota</taxon>
        <taxon>Erysipelotrichia</taxon>
        <taxon>Erysipelotrichales</taxon>
        <taxon>Erysipelotrichaceae</taxon>
        <taxon>Bulleidia</taxon>
    </lineage>
</organism>
<feature type="domain" description="HTH marR-type" evidence="7">
    <location>
        <begin position="8"/>
        <end position="137"/>
    </location>
</feature>
<keyword evidence="6" id="KW-0411">Iron-sulfur</keyword>
<dbReference type="InterPro" id="IPR034457">
    <property type="entry name" value="Organic_radical-activating"/>
</dbReference>
<dbReference type="NCBIfam" id="TIGR02495">
    <property type="entry name" value="NrdG2"/>
    <property type="match status" value="1"/>
</dbReference>
<dbReference type="InterPro" id="IPR036390">
    <property type="entry name" value="WH_DNA-bd_sf"/>
</dbReference>
<dbReference type="SUPFAM" id="SSF46785">
    <property type="entry name" value="Winged helix' DNA-binding domain"/>
    <property type="match status" value="1"/>
</dbReference>
<feature type="domain" description="Radical SAM core" evidence="8">
    <location>
        <begin position="164"/>
        <end position="373"/>
    </location>
</feature>
<dbReference type="Gene3D" id="1.10.10.10">
    <property type="entry name" value="Winged helix-like DNA-binding domain superfamily/Winged helix DNA-binding domain"/>
    <property type="match status" value="1"/>
</dbReference>
<dbReference type="SFLD" id="SFLDS00029">
    <property type="entry name" value="Radical_SAM"/>
    <property type="match status" value="1"/>
</dbReference>
<keyword evidence="5" id="KW-0408">Iron</keyword>
<dbReference type="PANTHER" id="PTHR30352">
    <property type="entry name" value="PYRUVATE FORMATE-LYASE-ACTIVATING ENZYME"/>
    <property type="match status" value="1"/>
</dbReference>
<dbReference type="InterPro" id="IPR058240">
    <property type="entry name" value="rSAM_sf"/>
</dbReference>
<dbReference type="eggNOG" id="COG1846">
    <property type="taxonomic scope" value="Bacteria"/>
</dbReference>
<dbReference type="Pfam" id="PF04055">
    <property type="entry name" value="Radical_SAM"/>
    <property type="match status" value="1"/>
</dbReference>
<evidence type="ECO:0000259" key="8">
    <source>
        <dbReference type="PROSITE" id="PS51918"/>
    </source>
</evidence>
<evidence type="ECO:0000256" key="6">
    <source>
        <dbReference type="ARBA" id="ARBA00023014"/>
    </source>
</evidence>
<keyword evidence="4" id="KW-0479">Metal-binding</keyword>
<dbReference type="SFLD" id="SFLDG01094">
    <property type="entry name" value="Uncharacterised_Radical_SAM_Su"/>
    <property type="match status" value="1"/>
</dbReference>
<evidence type="ECO:0000259" key="7">
    <source>
        <dbReference type="PROSITE" id="PS50995"/>
    </source>
</evidence>
<reference evidence="10" key="1">
    <citation type="submission" date="2009-12" db="EMBL/GenBank/DDBJ databases">
        <title>Sequence of Clostridiales genomosp. BVAB3 str. UPII9-5.</title>
        <authorList>
            <person name="Madupu R."/>
            <person name="Durkin A.S."/>
            <person name="Torralba M."/>
            <person name="Methe B."/>
            <person name="Sutton G.G."/>
            <person name="Strausberg R.L."/>
            <person name="Nelson K.E."/>
        </authorList>
    </citation>
    <scope>NUCLEOTIDE SEQUENCE [LARGE SCALE GENOMIC DNA]</scope>
    <source>
        <strain evidence="10">W1219</strain>
    </source>
</reference>
<dbReference type="Pfam" id="PF12802">
    <property type="entry name" value="MarR_2"/>
    <property type="match status" value="1"/>
</dbReference>
<dbReference type="GO" id="GO:0016491">
    <property type="term" value="F:oxidoreductase activity"/>
    <property type="evidence" value="ECO:0007669"/>
    <property type="project" value="UniProtKB-KW"/>
</dbReference>
<dbReference type="Proteomes" id="UP000005017">
    <property type="component" value="Unassembled WGS sequence"/>
</dbReference>
<dbReference type="STRING" id="679192.HMPREF9013_1423"/>
<evidence type="ECO:0000256" key="5">
    <source>
        <dbReference type="ARBA" id="ARBA00023004"/>
    </source>
</evidence>
<evidence type="ECO:0000256" key="3">
    <source>
        <dbReference type="ARBA" id="ARBA00022691"/>
    </source>
</evidence>
<name>D2MLR8_9FIRM</name>
<dbReference type="GO" id="GO:0046872">
    <property type="term" value="F:metal ion binding"/>
    <property type="evidence" value="ECO:0007669"/>
    <property type="project" value="UniProtKB-KW"/>
</dbReference>
<evidence type="ECO:0000256" key="4">
    <source>
        <dbReference type="ARBA" id="ARBA00022723"/>
    </source>
</evidence>
<dbReference type="EC" id="1.97.-.-" evidence="9"/>
<accession>D2MLR8</accession>
<dbReference type="eggNOG" id="COG1180">
    <property type="taxonomic scope" value="Bacteria"/>
</dbReference>
<dbReference type="SUPFAM" id="SSF102114">
    <property type="entry name" value="Radical SAM enzymes"/>
    <property type="match status" value="1"/>
</dbReference>
<evidence type="ECO:0000256" key="2">
    <source>
        <dbReference type="ARBA" id="ARBA00022485"/>
    </source>
</evidence>
<dbReference type="GO" id="GO:0051539">
    <property type="term" value="F:4 iron, 4 sulfur cluster binding"/>
    <property type="evidence" value="ECO:0007669"/>
    <property type="project" value="UniProtKB-KW"/>
</dbReference>
<dbReference type="EMBL" id="ADFR01000001">
    <property type="protein sequence ID" value="EFC06477.1"/>
    <property type="molecule type" value="Genomic_DNA"/>
</dbReference>
<dbReference type="InterPro" id="IPR013785">
    <property type="entry name" value="Aldolase_TIM"/>
</dbReference>
<sequence>MITIKVMEDNYLLTLSLLYRNAKKYFDHNLSPYHLGWGQVLPLLMVNEHAGITMQELTQKSVVDKGTTSKVVQGLLDHGYLKVKVDEQDHRVKHLYTTSKASDIISSIYHYRQEYGQILSKKVDFARFLEDLAMVMKNSERSVHEEEKDFHCLRIGSYKCLDLGNYPAKISATIYVSGCNLKCPFCNQKDLVFLPQEANFLETQDILDDLKTRVGFLEGVCISGGEPCQQEALIPFLVEIKKLGLAIKLETNGTFPHVLEQLIQRKLVDYIQLDWKNVRRKLPETVGLLEKDVPIFRMKESLRLVRQSGIPYEIHTTVVKGLHSEKEIRQMSKELENDRHWKLYPFRQSKQVIQANLSEWSEEEWEKMSHVES</sequence>
<dbReference type="PROSITE" id="PS50995">
    <property type="entry name" value="HTH_MARR_2"/>
    <property type="match status" value="1"/>
</dbReference>
<protein>
    <submittedName>
        <fullName evidence="9">Anaerobic ribonucleoside-triphosphate reductase activating protein</fullName>
        <ecNumber evidence="9">1.97.-.-</ecNumber>
    </submittedName>
</protein>
<gene>
    <name evidence="9" type="ORF">HMPREF9013_1423</name>
</gene>
<comment type="caution">
    <text evidence="9">The sequence shown here is derived from an EMBL/GenBank/DDBJ whole genome shotgun (WGS) entry which is preliminary data.</text>
</comment>
<dbReference type="Gene3D" id="3.20.20.70">
    <property type="entry name" value="Aldolase class I"/>
    <property type="match status" value="1"/>
</dbReference>
<dbReference type="InterPro" id="IPR012840">
    <property type="entry name" value="NrdG2"/>
</dbReference>
<evidence type="ECO:0000313" key="10">
    <source>
        <dbReference type="Proteomes" id="UP000005017"/>
    </source>
</evidence>